<gene>
    <name evidence="4" type="ORF">HLH17_15570</name>
</gene>
<evidence type="ECO:0000313" key="5">
    <source>
        <dbReference type="Proteomes" id="UP000569202"/>
    </source>
</evidence>
<feature type="transmembrane region" description="Helical" evidence="1">
    <location>
        <begin position="66"/>
        <end position="86"/>
    </location>
</feature>
<protein>
    <submittedName>
        <fullName evidence="4">Acyltransferase</fullName>
    </submittedName>
</protein>
<organism evidence="4 5">
    <name type="scientific">Acinetobacter terrae</name>
    <dbReference type="NCBI Taxonomy" id="2731247"/>
    <lineage>
        <taxon>Bacteria</taxon>
        <taxon>Pseudomonadati</taxon>
        <taxon>Pseudomonadota</taxon>
        <taxon>Gammaproteobacteria</taxon>
        <taxon>Moraxellales</taxon>
        <taxon>Moraxellaceae</taxon>
        <taxon>Acinetobacter</taxon>
        <taxon>Acinetobacter Taxon 24</taxon>
    </lineage>
</organism>
<dbReference type="GO" id="GO:0016747">
    <property type="term" value="F:acyltransferase activity, transferring groups other than amino-acyl groups"/>
    <property type="evidence" value="ECO:0007669"/>
    <property type="project" value="InterPro"/>
</dbReference>
<name>A0A7Y2WC61_9GAMM</name>
<feature type="transmembrane region" description="Helical" evidence="1">
    <location>
        <begin position="152"/>
        <end position="172"/>
    </location>
</feature>
<dbReference type="InterPro" id="IPR050879">
    <property type="entry name" value="Acyltransferase_3"/>
</dbReference>
<dbReference type="Pfam" id="PF19040">
    <property type="entry name" value="SGNH"/>
    <property type="match status" value="1"/>
</dbReference>
<dbReference type="AlphaFoldDB" id="A0A7Y2WC61"/>
<evidence type="ECO:0000259" key="3">
    <source>
        <dbReference type="Pfam" id="PF19040"/>
    </source>
</evidence>
<evidence type="ECO:0000259" key="2">
    <source>
        <dbReference type="Pfam" id="PF01757"/>
    </source>
</evidence>
<feature type="domain" description="Acyltransferase 3" evidence="2">
    <location>
        <begin position="6"/>
        <end position="323"/>
    </location>
</feature>
<reference evidence="4 5" key="1">
    <citation type="submission" date="2020-04" db="EMBL/GenBank/DDBJ databases">
        <title>Acinetobacter Taxon 24.</title>
        <authorList>
            <person name="Nemec A."/>
            <person name="Radolfova-Krizova L."/>
            <person name="Higgins P.G."/>
            <person name="Spanelova P."/>
        </authorList>
    </citation>
    <scope>NUCLEOTIDE SEQUENCE [LARGE SCALE GENOMIC DNA]</scope>
    <source>
        <strain evidence="4 5">ANC 5380</strain>
    </source>
</reference>
<feature type="transmembrane region" description="Helical" evidence="1">
    <location>
        <begin position="277"/>
        <end position="295"/>
    </location>
</feature>
<dbReference type="Pfam" id="PF01757">
    <property type="entry name" value="Acyl_transf_3"/>
    <property type="match status" value="1"/>
</dbReference>
<feature type="transmembrane region" description="Helical" evidence="1">
    <location>
        <begin position="339"/>
        <end position="357"/>
    </location>
</feature>
<dbReference type="GO" id="GO:0016020">
    <property type="term" value="C:membrane"/>
    <property type="evidence" value="ECO:0007669"/>
    <property type="project" value="TreeGrafter"/>
</dbReference>
<feature type="transmembrane region" description="Helical" evidence="1">
    <location>
        <begin position="184"/>
        <end position="203"/>
    </location>
</feature>
<feature type="transmembrane region" description="Helical" evidence="1">
    <location>
        <begin position="31"/>
        <end position="50"/>
    </location>
</feature>
<evidence type="ECO:0000256" key="1">
    <source>
        <dbReference type="SAM" id="Phobius"/>
    </source>
</evidence>
<feature type="transmembrane region" description="Helical" evidence="1">
    <location>
        <begin position="307"/>
        <end position="327"/>
    </location>
</feature>
<feature type="transmembrane region" description="Helical" evidence="1">
    <location>
        <begin position="239"/>
        <end position="257"/>
    </location>
</feature>
<feature type="transmembrane region" description="Helical" evidence="1">
    <location>
        <begin position="124"/>
        <end position="146"/>
    </location>
</feature>
<feature type="transmembrane region" description="Helical" evidence="1">
    <location>
        <begin position="209"/>
        <end position="227"/>
    </location>
</feature>
<dbReference type="Proteomes" id="UP000569202">
    <property type="component" value="Unassembled WGS sequence"/>
</dbReference>
<dbReference type="RefSeq" id="WP_171541169.1">
    <property type="nucleotide sequence ID" value="NZ_JABERL010000064.1"/>
</dbReference>
<keyword evidence="1" id="KW-0812">Transmembrane</keyword>
<dbReference type="PANTHER" id="PTHR23028">
    <property type="entry name" value="ACETYLTRANSFERASE"/>
    <property type="match status" value="1"/>
</dbReference>
<keyword evidence="4" id="KW-0012">Acyltransferase</keyword>
<proteinExistence type="predicted"/>
<feature type="domain" description="SGNH" evidence="3">
    <location>
        <begin position="393"/>
        <end position="591"/>
    </location>
</feature>
<sequence>MIKRIDIQIIRALAVIFVVLFHLEIAGVKSGFLGVDVFFVVSGFLMALLYKNGEAKKFFERRAKRLLPAYFATVILTLSASLFIVLPSELGQVNTQAIYSLFFSSNIGFWMQSSYFNKADFNPLLHLWSLGVEIQFYLIVPLLAWFFRKSKFFLFLALLGSFATCVFIVGISPKTSFFMMPLRMWEFLLGFVVAYYLTINGVIKYKNFSWLGCIGLLVLCVIPFVNIDGEALNRLQAHPSFYALLVCISTCLVLGFGLPKILENNAISEFFVKIGDYSYSIYLVHFPIIVLYLYTPFSGTKLYPESFIDKAILLILILIFSFLMHNFVEKRKFGNIGKVYLTSLVSLFLLTGANRIVPEMYNQQDQNIFNSLNDRSTYRCGKIVRITDPNAISCKINTEHFAQSILLVGNSHADAIKTTLSSVAMHHKYNTYFLVNNEPMIGNVLPPEEIIKEAISKKVSWIFIHYKSETLDLLKLNSLIQLSQKNNIRVTLILPVPIFENIPYYEGSIPKTLWQGKLSKLSYKDYFNENKEIIAQANILSKKFKNFNSLSVGNIFCSPICQIGTKDKHPYYFDDDHLTLTGSELLKPVFIEALNNSKK</sequence>
<dbReference type="InterPro" id="IPR043968">
    <property type="entry name" value="SGNH"/>
</dbReference>
<keyword evidence="1" id="KW-0472">Membrane</keyword>
<keyword evidence="4" id="KW-0808">Transferase</keyword>
<comment type="caution">
    <text evidence="4">The sequence shown here is derived from an EMBL/GenBank/DDBJ whole genome shotgun (WGS) entry which is preliminary data.</text>
</comment>
<feature type="transmembrane region" description="Helical" evidence="1">
    <location>
        <begin position="7"/>
        <end position="25"/>
    </location>
</feature>
<accession>A0A7Y2WC61</accession>
<dbReference type="GO" id="GO:0000271">
    <property type="term" value="P:polysaccharide biosynthetic process"/>
    <property type="evidence" value="ECO:0007669"/>
    <property type="project" value="TreeGrafter"/>
</dbReference>
<evidence type="ECO:0000313" key="4">
    <source>
        <dbReference type="EMBL" id="NNH79040.1"/>
    </source>
</evidence>
<dbReference type="PANTHER" id="PTHR23028:SF53">
    <property type="entry name" value="ACYL_TRANSF_3 DOMAIN-CONTAINING PROTEIN"/>
    <property type="match status" value="1"/>
</dbReference>
<dbReference type="InterPro" id="IPR002656">
    <property type="entry name" value="Acyl_transf_3_dom"/>
</dbReference>
<dbReference type="EMBL" id="JABERL010000064">
    <property type="protein sequence ID" value="NNH79040.1"/>
    <property type="molecule type" value="Genomic_DNA"/>
</dbReference>
<keyword evidence="1" id="KW-1133">Transmembrane helix</keyword>